<reference evidence="3 4" key="1">
    <citation type="journal article" date="2015" name="Genome Announc.">
        <title>Draft Genome Sequence of the Thermophile Thermus filiformis ATCC 43280, Producer of Carotenoid-(Di)glucoside-Branched Fatty Acid (Di)esters and Source of Hyperthermostable Enzymes of Biotechnological Interest.</title>
        <authorList>
            <person name="Mandelli F."/>
            <person name="Oliveira Ramires B."/>
            <person name="Couger M.B."/>
            <person name="Paixao D.A."/>
            <person name="Camilo C.M."/>
            <person name="Polikarpov I."/>
            <person name="Prade R."/>
            <person name="Riano-Pachon D.M."/>
            <person name="Squina F.M."/>
        </authorList>
    </citation>
    <scope>NUCLEOTIDE SEQUENCE [LARGE SCALE GENOMIC DNA]</scope>
    <source>
        <strain evidence="3 4">ATCC 43280</strain>
    </source>
</reference>
<accession>A0A0D6X9Y0</accession>
<keyword evidence="1" id="KW-0812">Transmembrane</keyword>
<evidence type="ECO:0000256" key="1">
    <source>
        <dbReference type="SAM" id="Phobius"/>
    </source>
</evidence>
<feature type="transmembrane region" description="Helical" evidence="1">
    <location>
        <begin position="124"/>
        <end position="142"/>
    </location>
</feature>
<keyword evidence="2" id="KW-0732">Signal</keyword>
<feature type="chain" id="PRO_5002315537" description="DMT family transporter" evidence="2">
    <location>
        <begin position="20"/>
        <end position="144"/>
    </location>
</feature>
<feature type="transmembrane region" description="Helical" evidence="1">
    <location>
        <begin position="67"/>
        <end position="88"/>
    </location>
</feature>
<evidence type="ECO:0000256" key="2">
    <source>
        <dbReference type="SAM" id="SignalP"/>
    </source>
</evidence>
<feature type="transmembrane region" description="Helical" evidence="1">
    <location>
        <begin position="94"/>
        <end position="112"/>
    </location>
</feature>
<keyword evidence="4" id="KW-1185">Reference proteome</keyword>
<name>A0A0D6X9Y0_THEFI</name>
<dbReference type="STRING" id="276.THFILI_01645"/>
<dbReference type="RefSeq" id="WP_038067362.1">
    <property type="nucleotide sequence ID" value="NZ_JPSL02000036.1"/>
</dbReference>
<feature type="transmembrane region" description="Helical" evidence="1">
    <location>
        <begin position="35"/>
        <end position="55"/>
    </location>
</feature>
<dbReference type="GO" id="GO:0005886">
    <property type="term" value="C:plasma membrane"/>
    <property type="evidence" value="ECO:0007669"/>
    <property type="project" value="TreeGrafter"/>
</dbReference>
<dbReference type="OrthoDB" id="9097160at2"/>
<feature type="signal peptide" evidence="2">
    <location>
        <begin position="1"/>
        <end position="19"/>
    </location>
</feature>
<dbReference type="AlphaFoldDB" id="A0A0D6X9Y0"/>
<evidence type="ECO:0000313" key="3">
    <source>
        <dbReference type="EMBL" id="KIX84729.1"/>
    </source>
</evidence>
<keyword evidence="1" id="KW-0472">Membrane</keyword>
<sequence>MAWFYLFALLAGAMLPVQAGVNARLAQVLEHPVRSALVSFGVGTVALLVLAYLLSGPSWPWSRALSAPLWVYAGGLLGAVYVVASIVLAPRLGALLTFALVIAGQLLASALLDHLGLLYPRRPLDPLRIVGILLLVLGVVLVRR</sequence>
<dbReference type="PANTHER" id="PTHR34821:SF2">
    <property type="entry name" value="INNER MEMBRANE PROTEIN YDCZ"/>
    <property type="match status" value="1"/>
</dbReference>
<organism evidence="3 4">
    <name type="scientific">Thermus filiformis</name>
    <dbReference type="NCBI Taxonomy" id="276"/>
    <lineage>
        <taxon>Bacteria</taxon>
        <taxon>Thermotogati</taxon>
        <taxon>Deinococcota</taxon>
        <taxon>Deinococci</taxon>
        <taxon>Thermales</taxon>
        <taxon>Thermaceae</taxon>
        <taxon>Thermus</taxon>
    </lineage>
</organism>
<protein>
    <recommendedName>
        <fullName evidence="5">DMT family transporter</fullName>
    </recommendedName>
</protein>
<gene>
    <name evidence="3" type="ORF">THFILI_01645</name>
</gene>
<dbReference type="Pfam" id="PF04657">
    <property type="entry name" value="DMT_YdcZ"/>
    <property type="match status" value="1"/>
</dbReference>
<evidence type="ECO:0008006" key="5">
    <source>
        <dbReference type="Google" id="ProtNLM"/>
    </source>
</evidence>
<dbReference type="InterPro" id="IPR006750">
    <property type="entry name" value="YdcZ"/>
</dbReference>
<comment type="caution">
    <text evidence="3">The sequence shown here is derived from an EMBL/GenBank/DDBJ whole genome shotgun (WGS) entry which is preliminary data.</text>
</comment>
<keyword evidence="1" id="KW-1133">Transmembrane helix</keyword>
<proteinExistence type="predicted"/>
<dbReference type="Proteomes" id="UP000030364">
    <property type="component" value="Unassembled WGS sequence"/>
</dbReference>
<evidence type="ECO:0000313" key="4">
    <source>
        <dbReference type="Proteomes" id="UP000030364"/>
    </source>
</evidence>
<dbReference type="PANTHER" id="PTHR34821">
    <property type="entry name" value="INNER MEMBRANE PROTEIN YDCZ"/>
    <property type="match status" value="1"/>
</dbReference>
<dbReference type="EMBL" id="JPSL02000036">
    <property type="protein sequence ID" value="KIX84729.1"/>
    <property type="molecule type" value="Genomic_DNA"/>
</dbReference>